<organism evidence="2 3">
    <name type="scientific">Toxoplasma gondii MAS</name>
    <dbReference type="NCBI Taxonomy" id="943118"/>
    <lineage>
        <taxon>Eukaryota</taxon>
        <taxon>Sar</taxon>
        <taxon>Alveolata</taxon>
        <taxon>Apicomplexa</taxon>
        <taxon>Conoidasida</taxon>
        <taxon>Coccidia</taxon>
        <taxon>Eucoccidiorida</taxon>
        <taxon>Eimeriorina</taxon>
        <taxon>Sarcocystidae</taxon>
        <taxon>Toxoplasma</taxon>
    </lineage>
</organism>
<sequence>MMLIALVCMLVHRLDLGAAVSQDGRDLFGGLPKGAPLGSTFIGLTTPRPPLSSLSALQTFGADQRLGRPGDSPGYYVEAKQFYRVPPTRSSATRNKGTSALKVAAALALLAVLGTEVADYVDRQHEGEVTDLEYDQRMQTTRTALGVTRLASLVLATFGSVRFMLDKASKWMKARKVEDSEKSERR</sequence>
<dbReference type="Proteomes" id="UP000028821">
    <property type="component" value="Unassembled WGS sequence"/>
</dbReference>
<evidence type="ECO:0008006" key="4">
    <source>
        <dbReference type="Google" id="ProtNLM"/>
    </source>
</evidence>
<evidence type="ECO:0000313" key="2">
    <source>
        <dbReference type="EMBL" id="KFH01544.1"/>
    </source>
</evidence>
<evidence type="ECO:0000313" key="3">
    <source>
        <dbReference type="Proteomes" id="UP000028821"/>
    </source>
</evidence>
<accession>A0A086PMG2</accession>
<comment type="caution">
    <text evidence="2">The sequence shown here is derived from an EMBL/GenBank/DDBJ whole genome shotgun (WGS) entry which is preliminary data.</text>
</comment>
<protein>
    <recommendedName>
        <fullName evidence="4">Transmembrane protein</fullName>
    </recommendedName>
</protein>
<keyword evidence="1" id="KW-0732">Signal</keyword>
<dbReference type="VEuPathDB" id="ToxoDB:TGMAS_200360"/>
<dbReference type="AlphaFoldDB" id="A0A086PMG2"/>
<feature type="chain" id="PRO_5001813535" description="Transmembrane protein" evidence="1">
    <location>
        <begin position="20"/>
        <end position="186"/>
    </location>
</feature>
<evidence type="ECO:0000256" key="1">
    <source>
        <dbReference type="SAM" id="SignalP"/>
    </source>
</evidence>
<feature type="signal peptide" evidence="1">
    <location>
        <begin position="1"/>
        <end position="19"/>
    </location>
</feature>
<gene>
    <name evidence="2" type="ORF">TGMAS_200360</name>
</gene>
<proteinExistence type="predicted"/>
<dbReference type="EMBL" id="AEXC02002893">
    <property type="protein sequence ID" value="KFH01544.1"/>
    <property type="molecule type" value="Genomic_DNA"/>
</dbReference>
<dbReference type="OrthoDB" id="10382635at2759"/>
<reference evidence="2 3" key="1">
    <citation type="submission" date="2014-04" db="EMBL/GenBank/DDBJ databases">
        <authorList>
            <person name="Sibley D."/>
            <person name="Venepally P."/>
            <person name="Karamycheva S."/>
            <person name="Hadjithomas M."/>
            <person name="Khan A."/>
            <person name="Brunk B."/>
            <person name="Roos D."/>
            <person name="Caler E."/>
            <person name="Lorenzi H."/>
        </authorList>
    </citation>
    <scope>NUCLEOTIDE SEQUENCE [LARGE SCALE GENOMIC DNA]</scope>
    <source>
        <strain evidence="2 3">MAS</strain>
    </source>
</reference>
<name>A0A086PMG2_TOXGO</name>